<dbReference type="Proteomes" id="UP001164965">
    <property type="component" value="Chromosome"/>
</dbReference>
<evidence type="ECO:0000313" key="1">
    <source>
        <dbReference type="EMBL" id="UZJ23423.1"/>
    </source>
</evidence>
<proteinExistence type="predicted"/>
<evidence type="ECO:0008006" key="3">
    <source>
        <dbReference type="Google" id="ProtNLM"/>
    </source>
</evidence>
<dbReference type="NCBIfam" id="NF047719">
    <property type="entry name" value="SCO6745_fam_HTH"/>
    <property type="match status" value="1"/>
</dbReference>
<dbReference type="EMBL" id="CP110615">
    <property type="protein sequence ID" value="UZJ23423.1"/>
    <property type="molecule type" value="Genomic_DNA"/>
</dbReference>
<gene>
    <name evidence="1" type="ORF">RHODO2019_09235</name>
</gene>
<sequence length="290" mass="30336">MDPKDAAKLQRSIDVVHSMTYFVPETEEHLVAAGLRPGRMCYFAGRAAPMGAVGPGVVAATFYNFNPELVARHLPRAWTLATPEAVVAARFRSVDAALRRVLGEETATGPEIAEAAALARTASEACTPEGRALYAGHADLGWPGEPLLDLWHATSLLREHRGDAHVAALLGAGLSGLEALVTHTATGRGFTPQAAQLTRGWTEQQWAAAEDGLRERGLLDAEGGLTEEGTAQRAAVEDVTSRASTAPWEHLGTVGGTRLAAIGTALTRTIQAAGVFPAGTFSATAGRTTA</sequence>
<keyword evidence="2" id="KW-1185">Reference proteome</keyword>
<dbReference type="RefSeq" id="WP_265381530.1">
    <property type="nucleotide sequence ID" value="NZ_CP110615.1"/>
</dbReference>
<reference evidence="1" key="1">
    <citation type="submission" date="2022-10" db="EMBL/GenBank/DDBJ databases">
        <title>Rhodococcus sp.75.</title>
        <authorList>
            <person name="Sun M."/>
        </authorList>
    </citation>
    <scope>NUCLEOTIDE SEQUENCE</scope>
    <source>
        <strain evidence="1">75</strain>
    </source>
</reference>
<accession>A0ABY6NWV4</accession>
<organism evidence="1 2">
    <name type="scientific">Rhodococcus antarcticus</name>
    <dbReference type="NCBI Taxonomy" id="2987751"/>
    <lineage>
        <taxon>Bacteria</taxon>
        <taxon>Bacillati</taxon>
        <taxon>Actinomycetota</taxon>
        <taxon>Actinomycetes</taxon>
        <taxon>Mycobacteriales</taxon>
        <taxon>Nocardiaceae</taxon>
        <taxon>Rhodococcus</taxon>
    </lineage>
</organism>
<protein>
    <recommendedName>
        <fullName evidence="3">SalK</fullName>
    </recommendedName>
</protein>
<dbReference type="Pfam" id="PF21863">
    <property type="entry name" value="HTH_67"/>
    <property type="match status" value="1"/>
</dbReference>
<evidence type="ECO:0000313" key="2">
    <source>
        <dbReference type="Proteomes" id="UP001164965"/>
    </source>
</evidence>
<dbReference type="InterPro" id="IPR054058">
    <property type="entry name" value="HTH_67"/>
</dbReference>
<name>A0ABY6NWV4_9NOCA</name>